<organism evidence="1 2">
    <name type="scientific">Micromonospora nigra</name>
    <dbReference type="NCBI Taxonomy" id="145857"/>
    <lineage>
        <taxon>Bacteria</taxon>
        <taxon>Bacillati</taxon>
        <taxon>Actinomycetota</taxon>
        <taxon>Actinomycetes</taxon>
        <taxon>Micromonosporales</taxon>
        <taxon>Micromonosporaceae</taxon>
        <taxon>Micromonospora</taxon>
    </lineage>
</organism>
<dbReference type="STRING" id="145857.GA0070616_0061"/>
<dbReference type="RefSeq" id="WP_091074662.1">
    <property type="nucleotide sequence ID" value="NZ_FMHT01000002.1"/>
</dbReference>
<proteinExistence type="predicted"/>
<gene>
    <name evidence="1" type="ORF">GA0070616_0061</name>
</gene>
<dbReference type="Proteomes" id="UP000199699">
    <property type="component" value="Unassembled WGS sequence"/>
</dbReference>
<reference evidence="1 2" key="1">
    <citation type="submission" date="2016-06" db="EMBL/GenBank/DDBJ databases">
        <authorList>
            <person name="Kjaerup R.B."/>
            <person name="Dalgaard T.S."/>
            <person name="Juul-Madsen H.R."/>
        </authorList>
    </citation>
    <scope>NUCLEOTIDE SEQUENCE [LARGE SCALE GENOMIC DNA]</scope>
    <source>
        <strain evidence="1 2">DSM 43818</strain>
    </source>
</reference>
<dbReference type="AlphaFoldDB" id="A0A1C6R7A3"/>
<sequence>MTDRRTLALHSPYTDLNTAEILDTHTGRVTYRFRAPRAAGTIVIGPEFRGEDSPIPTLIYVQFGDDAYNDNDRAERPVINGVTITGGVTLNPAEYLARPDGGYIGLRRSIDRFTNTSAPTATSRYGSAIIRALVAAWHERPDRDDLIQAAARHAAPRRLTELRRYKINPIKEQIDKLTDQLVDHYALAGQLSRLAAEYQATRANPEHPNAKQALS</sequence>
<accession>A0A1C6R7A3</accession>
<dbReference type="OrthoDB" id="3688008at2"/>
<protein>
    <submittedName>
        <fullName evidence="1">Uncharacterized protein</fullName>
    </submittedName>
</protein>
<name>A0A1C6R7A3_9ACTN</name>
<evidence type="ECO:0000313" key="2">
    <source>
        <dbReference type="Proteomes" id="UP000199699"/>
    </source>
</evidence>
<keyword evidence="2" id="KW-1185">Reference proteome</keyword>
<dbReference type="EMBL" id="FMHT01000002">
    <property type="protein sequence ID" value="SCL12909.1"/>
    <property type="molecule type" value="Genomic_DNA"/>
</dbReference>
<evidence type="ECO:0000313" key="1">
    <source>
        <dbReference type="EMBL" id="SCL12909.1"/>
    </source>
</evidence>